<reference evidence="4 5" key="1">
    <citation type="submission" date="2016-03" db="EMBL/GenBank/DDBJ databases">
        <authorList>
            <person name="Ploux O."/>
        </authorList>
    </citation>
    <scope>NUCLEOTIDE SEQUENCE [LARGE SCALE GENOMIC DNA]</scope>
    <source>
        <strain evidence="4 5">R0</strain>
    </source>
</reference>
<dbReference type="InterPro" id="IPR051257">
    <property type="entry name" value="Diverse_CBS-Domain"/>
</dbReference>
<dbReference type="RefSeq" id="WP_061835437.1">
    <property type="nucleotide sequence ID" value="NZ_LUKE01000002.1"/>
</dbReference>
<name>A0A150WLZ7_BDEBC</name>
<keyword evidence="5" id="KW-1185">Reference proteome</keyword>
<dbReference type="InterPro" id="IPR000644">
    <property type="entry name" value="CBS_dom"/>
</dbReference>
<evidence type="ECO:0000256" key="1">
    <source>
        <dbReference type="ARBA" id="ARBA00023122"/>
    </source>
</evidence>
<dbReference type="SMART" id="SM00116">
    <property type="entry name" value="CBS"/>
    <property type="match status" value="2"/>
</dbReference>
<keyword evidence="1 2" id="KW-0129">CBS domain</keyword>
<feature type="domain" description="CBS" evidence="3">
    <location>
        <begin position="90"/>
        <end position="147"/>
    </location>
</feature>
<feature type="domain" description="CBS" evidence="3">
    <location>
        <begin position="19"/>
        <end position="81"/>
    </location>
</feature>
<dbReference type="AlphaFoldDB" id="A0A150WLZ7"/>
<dbReference type="Proteomes" id="UP000075320">
    <property type="component" value="Unassembled WGS sequence"/>
</dbReference>
<dbReference type="SUPFAM" id="SSF54631">
    <property type="entry name" value="CBS-domain pair"/>
    <property type="match status" value="1"/>
</dbReference>
<protein>
    <recommendedName>
        <fullName evidence="3">CBS domain-containing protein</fullName>
    </recommendedName>
</protein>
<comment type="caution">
    <text evidence="4">The sequence shown here is derived from an EMBL/GenBank/DDBJ whole genome shotgun (WGS) entry which is preliminary data.</text>
</comment>
<accession>A0A150WLZ7</accession>
<evidence type="ECO:0000313" key="4">
    <source>
        <dbReference type="EMBL" id="KYG64926.1"/>
    </source>
</evidence>
<gene>
    <name evidence="4" type="ORF">AZI86_12065</name>
</gene>
<dbReference type="Gene3D" id="3.10.580.10">
    <property type="entry name" value="CBS-domain"/>
    <property type="match status" value="1"/>
</dbReference>
<evidence type="ECO:0000256" key="2">
    <source>
        <dbReference type="PROSITE-ProRule" id="PRU00703"/>
    </source>
</evidence>
<proteinExistence type="predicted"/>
<dbReference type="EMBL" id="LUKE01000002">
    <property type="protein sequence ID" value="KYG64926.1"/>
    <property type="molecule type" value="Genomic_DNA"/>
</dbReference>
<dbReference type="Pfam" id="PF00571">
    <property type="entry name" value="CBS"/>
    <property type="match status" value="2"/>
</dbReference>
<organism evidence="4 5">
    <name type="scientific">Bdellovibrio bacteriovorus</name>
    <dbReference type="NCBI Taxonomy" id="959"/>
    <lineage>
        <taxon>Bacteria</taxon>
        <taxon>Pseudomonadati</taxon>
        <taxon>Bdellovibrionota</taxon>
        <taxon>Bdellovibrionia</taxon>
        <taxon>Bdellovibrionales</taxon>
        <taxon>Pseudobdellovibrionaceae</taxon>
        <taxon>Bdellovibrio</taxon>
    </lineage>
</organism>
<dbReference type="PROSITE" id="PS51371">
    <property type="entry name" value="CBS"/>
    <property type="match status" value="2"/>
</dbReference>
<evidence type="ECO:0000259" key="3">
    <source>
        <dbReference type="PROSITE" id="PS51371"/>
    </source>
</evidence>
<dbReference type="PANTHER" id="PTHR43080:SF2">
    <property type="entry name" value="CBS DOMAIN-CONTAINING PROTEIN"/>
    <property type="match status" value="1"/>
</dbReference>
<dbReference type="InterPro" id="IPR046342">
    <property type="entry name" value="CBS_dom_sf"/>
</dbReference>
<evidence type="ECO:0000313" key="5">
    <source>
        <dbReference type="Proteomes" id="UP000075320"/>
    </source>
</evidence>
<dbReference type="PANTHER" id="PTHR43080">
    <property type="entry name" value="CBS DOMAIN-CONTAINING PROTEIN CBSX3, MITOCHONDRIAL"/>
    <property type="match status" value="1"/>
</dbReference>
<dbReference type="OrthoDB" id="9794094at2"/>
<sequence length="162" mass="17560">MEAKINATDSGAESFDYNMSWEGSRIISIAPEATIKEAAKMMRDEQVGDVLVMESEADGGTLLGIVTDRDIALCLADGEDLEDLRVADVMSESVITGSVDDSVFKLIGLMKNAGVTRLPLVNADDEVVGVATARNLLEILTKSFFDLTQIGEQQRQNEQAHH</sequence>